<dbReference type="Pfam" id="PF02779">
    <property type="entry name" value="Transket_pyr"/>
    <property type="match status" value="1"/>
</dbReference>
<comment type="catalytic activity">
    <reaction evidence="3">
        <text>N(6)-[(R)-lipoyl]-L-lysyl-[protein] + 3-methyl-2-oxobutanoate + H(+) = N(6)-[(R)-S(8)-2-methylpropanoyldihydrolipoyl]-L-lysyl-[protein] + CO2</text>
        <dbReference type="Rhea" id="RHEA:13457"/>
        <dbReference type="Rhea" id="RHEA-COMP:10474"/>
        <dbReference type="Rhea" id="RHEA-COMP:10497"/>
        <dbReference type="ChEBI" id="CHEBI:11851"/>
        <dbReference type="ChEBI" id="CHEBI:15378"/>
        <dbReference type="ChEBI" id="CHEBI:16526"/>
        <dbReference type="ChEBI" id="CHEBI:83099"/>
        <dbReference type="ChEBI" id="CHEBI:83142"/>
        <dbReference type="EC" id="1.2.4.4"/>
    </reaction>
    <physiologicalReaction direction="left-to-right" evidence="3">
        <dbReference type="Rhea" id="RHEA:13458"/>
    </physiologicalReaction>
</comment>
<dbReference type="RefSeq" id="XP_001746706.1">
    <property type="nucleotide sequence ID" value="XM_001746654.1"/>
</dbReference>
<evidence type="ECO:0000256" key="2">
    <source>
        <dbReference type="ARBA" id="ARBA00023002"/>
    </source>
</evidence>
<dbReference type="SMART" id="SM00861">
    <property type="entry name" value="Transket_pyr"/>
    <property type="match status" value="1"/>
</dbReference>
<dbReference type="InterPro" id="IPR005475">
    <property type="entry name" value="Transketolase-like_Pyr-bd"/>
</dbReference>
<name>A9V1Q3_MONBE</name>
<dbReference type="Gene3D" id="3.40.50.970">
    <property type="match status" value="2"/>
</dbReference>
<evidence type="ECO:0000256" key="3">
    <source>
        <dbReference type="ARBA" id="ARBA00051764"/>
    </source>
</evidence>
<evidence type="ECO:0000259" key="5">
    <source>
        <dbReference type="SMART" id="SM00861"/>
    </source>
</evidence>
<gene>
    <name evidence="6" type="ORF">MONBRDRAFT_37433</name>
</gene>
<dbReference type="PANTHER" id="PTHR42980:SF1">
    <property type="entry name" value="2-OXOISOVALERATE DEHYDROGENASE SUBUNIT BETA, MITOCHONDRIAL"/>
    <property type="match status" value="1"/>
</dbReference>
<dbReference type="Proteomes" id="UP000001357">
    <property type="component" value="Unassembled WGS sequence"/>
</dbReference>
<comment type="cofactor">
    <cofactor evidence="1">
        <name>thiamine diphosphate</name>
        <dbReference type="ChEBI" id="CHEBI:58937"/>
    </cofactor>
</comment>
<dbReference type="STRING" id="81824.A9V1Q3"/>
<keyword evidence="2" id="KW-0560">Oxidoreductase</keyword>
<dbReference type="SUPFAM" id="SSF52518">
    <property type="entry name" value="Thiamin diphosphate-binding fold (THDP-binding)"/>
    <property type="match status" value="2"/>
</dbReference>
<evidence type="ECO:0000256" key="1">
    <source>
        <dbReference type="ARBA" id="ARBA00001964"/>
    </source>
</evidence>
<feature type="region of interest" description="Disordered" evidence="4">
    <location>
        <begin position="319"/>
        <end position="345"/>
    </location>
</feature>
<evidence type="ECO:0000313" key="7">
    <source>
        <dbReference type="Proteomes" id="UP000001357"/>
    </source>
</evidence>
<keyword evidence="7" id="KW-1185">Reference proteome</keyword>
<sequence length="711" mass="77695">MALHYRHLAAQLSRHLRKKPLSQVLLDRARGHTVSARDPVTGGVHCSLGGDDYSFIVTSTLASQCGPAVGRALGATLAHHLRVPCRFEHDFVSFVSLGDGSVSNSHTASALTLAEYARHRKFKCPVVFAISNNDLSISLKGQGWLLDSFINHLPFPHFICDGRDMVSMWNATEKAIKRARDTSSPVVLMMNNMPRRFGHAATDRQNAYLTPEEISRFASTSPITCQFSAVLLPCTPVTSFGSFNISPSFMLTNRSIVCTFATSRLDACAQAIEMGVMDEANLLRTLQDLQSQTIDAFAQASEESPVSATQLMKRVNAPSDMFPTTNPDSEPQAAPSMSDAATDNESVTGNVAPLGWAGHVRHEHVGRDGTDTPVRQVMRKCMTKSLDDCLRQNEEVVYIGEDVCHGGYYLVTDGLARQYPLRVADFPPDETSLLACGMGYAQAGLVPIVEIPYAKYLDCGFDMLTEAAIMSWLTKGQQQNGMIIRLQGFGPGIFGGNYHTHNQIHLMPGLDVVCYSNGRDWQRGMSNALYLAKQGRVVMLVDSTALLNRRHVVNGDEAWKFALEDHPERLSLEDVMVYGTETPEGEAIATPFDAVVVTYSTGVPTSLVAREMLHKEHGLNVAVIDSPYLSRVPQGLKQALNSDFAGVPVLFADVCKAGASPLSGFLPELKRQGALPDRWALTASMPTYNPLGSDVTFLSESQVVREIRNLV</sequence>
<dbReference type="GO" id="GO:0007584">
    <property type="term" value="P:response to nutrient"/>
    <property type="evidence" value="ECO:0000318"/>
    <property type="project" value="GO_Central"/>
</dbReference>
<dbReference type="AlphaFoldDB" id="A9V1Q3"/>
<dbReference type="InterPro" id="IPR029061">
    <property type="entry name" value="THDP-binding"/>
</dbReference>
<accession>A9V1Q3</accession>
<dbReference type="Pfam" id="PF00676">
    <property type="entry name" value="E1_dh"/>
    <property type="match status" value="1"/>
</dbReference>
<protein>
    <recommendedName>
        <fullName evidence="5">Transketolase-like pyrimidine-binding domain-containing protein</fullName>
    </recommendedName>
</protein>
<dbReference type="eggNOG" id="KOG0524">
    <property type="taxonomic scope" value="Eukaryota"/>
</dbReference>
<evidence type="ECO:0000256" key="4">
    <source>
        <dbReference type="SAM" id="MobiDB-lite"/>
    </source>
</evidence>
<reference evidence="6 7" key="1">
    <citation type="journal article" date="2008" name="Nature">
        <title>The genome of the choanoflagellate Monosiga brevicollis and the origin of metazoans.</title>
        <authorList>
            <consortium name="JGI Sequencing"/>
            <person name="King N."/>
            <person name="Westbrook M.J."/>
            <person name="Young S.L."/>
            <person name="Kuo A."/>
            <person name="Abedin M."/>
            <person name="Chapman J."/>
            <person name="Fairclough S."/>
            <person name="Hellsten U."/>
            <person name="Isogai Y."/>
            <person name="Letunic I."/>
            <person name="Marr M."/>
            <person name="Pincus D."/>
            <person name="Putnam N."/>
            <person name="Rokas A."/>
            <person name="Wright K.J."/>
            <person name="Zuzow R."/>
            <person name="Dirks W."/>
            <person name="Good M."/>
            <person name="Goodstein D."/>
            <person name="Lemons D."/>
            <person name="Li W."/>
            <person name="Lyons J.B."/>
            <person name="Morris A."/>
            <person name="Nichols S."/>
            <person name="Richter D.J."/>
            <person name="Salamov A."/>
            <person name="Bork P."/>
            <person name="Lim W.A."/>
            <person name="Manning G."/>
            <person name="Miller W.T."/>
            <person name="McGinnis W."/>
            <person name="Shapiro H."/>
            <person name="Tjian R."/>
            <person name="Grigoriev I.V."/>
            <person name="Rokhsar D."/>
        </authorList>
    </citation>
    <scope>NUCLEOTIDE SEQUENCE [LARGE SCALE GENOMIC DNA]</scope>
    <source>
        <strain evidence="7">MX1 / ATCC 50154</strain>
    </source>
</reference>
<dbReference type="EMBL" id="CH991554">
    <property type="protein sequence ID" value="EDQ88602.1"/>
    <property type="molecule type" value="Genomic_DNA"/>
</dbReference>
<dbReference type="InterPro" id="IPR001017">
    <property type="entry name" value="DH_E1"/>
</dbReference>
<dbReference type="GeneID" id="5891949"/>
<evidence type="ECO:0000313" key="6">
    <source>
        <dbReference type="EMBL" id="EDQ88602.1"/>
    </source>
</evidence>
<dbReference type="OMA" id="QCPPAVG"/>
<dbReference type="InParanoid" id="A9V1Q3"/>
<dbReference type="PANTHER" id="PTHR42980">
    <property type="entry name" value="2-OXOISOVALERATE DEHYDROGENASE SUBUNIT BETA-RELATED"/>
    <property type="match status" value="1"/>
</dbReference>
<organism evidence="6 7">
    <name type="scientific">Monosiga brevicollis</name>
    <name type="common">Choanoflagellate</name>
    <dbReference type="NCBI Taxonomy" id="81824"/>
    <lineage>
        <taxon>Eukaryota</taxon>
        <taxon>Choanoflagellata</taxon>
        <taxon>Craspedida</taxon>
        <taxon>Salpingoecidae</taxon>
        <taxon>Monosiga</taxon>
    </lineage>
</organism>
<dbReference type="GO" id="GO:0003863">
    <property type="term" value="F:branched-chain 2-oxo acid dehydrogenase activity"/>
    <property type="evidence" value="ECO:0007669"/>
    <property type="project" value="UniProtKB-EC"/>
</dbReference>
<dbReference type="KEGG" id="mbr:MONBRDRAFT_37433"/>
<dbReference type="GO" id="GO:0009083">
    <property type="term" value="P:branched-chain amino acid catabolic process"/>
    <property type="evidence" value="ECO:0000318"/>
    <property type="project" value="GO_Central"/>
</dbReference>
<proteinExistence type="predicted"/>
<feature type="domain" description="Transketolase-like pyrimidine-binding" evidence="5">
    <location>
        <begin position="376"/>
        <end position="549"/>
    </location>
</feature>